<dbReference type="InterPro" id="IPR036237">
    <property type="entry name" value="Xyl_isomerase-like_sf"/>
</dbReference>
<dbReference type="Pfam" id="PF01261">
    <property type="entry name" value="AP_endonuc_2"/>
    <property type="match status" value="1"/>
</dbReference>
<gene>
    <name evidence="2" type="ORF">DXC51_05010</name>
</gene>
<dbReference type="SUPFAM" id="SSF51658">
    <property type="entry name" value="Xylose isomerase-like"/>
    <property type="match status" value="1"/>
</dbReference>
<dbReference type="InterPro" id="IPR050312">
    <property type="entry name" value="IolE/XylAMocC-like"/>
</dbReference>
<dbReference type="Proteomes" id="UP000260812">
    <property type="component" value="Unassembled WGS sequence"/>
</dbReference>
<protein>
    <submittedName>
        <fullName evidence="2">Sugar phosphate isomerase/epimerase</fullName>
    </submittedName>
</protein>
<dbReference type="PANTHER" id="PTHR12110">
    <property type="entry name" value="HYDROXYPYRUVATE ISOMERASE"/>
    <property type="match status" value="1"/>
</dbReference>
<organism evidence="2 3">
    <name type="scientific">Eisenbergiella massiliensis</name>
    <dbReference type="NCBI Taxonomy" id="1720294"/>
    <lineage>
        <taxon>Bacteria</taxon>
        <taxon>Bacillati</taxon>
        <taxon>Bacillota</taxon>
        <taxon>Clostridia</taxon>
        <taxon>Lachnospirales</taxon>
        <taxon>Lachnospiraceae</taxon>
        <taxon>Eisenbergiella</taxon>
    </lineage>
</organism>
<proteinExistence type="predicted"/>
<dbReference type="AlphaFoldDB" id="A0A3E3IBK2"/>
<reference evidence="2" key="1">
    <citation type="submission" date="2018-08" db="EMBL/GenBank/DDBJ databases">
        <title>A genome reference for cultivated species of the human gut microbiota.</title>
        <authorList>
            <person name="Zou Y."/>
            <person name="Xue W."/>
            <person name="Luo G."/>
        </authorList>
    </citation>
    <scope>NUCLEOTIDE SEQUENCE [LARGE SCALE GENOMIC DNA]</scope>
    <source>
        <strain evidence="2">TF05-5AC</strain>
    </source>
</reference>
<evidence type="ECO:0000313" key="3">
    <source>
        <dbReference type="Proteomes" id="UP000260812"/>
    </source>
</evidence>
<dbReference type="Gene3D" id="3.20.20.150">
    <property type="entry name" value="Divalent-metal-dependent TIM barrel enzymes"/>
    <property type="match status" value="1"/>
</dbReference>
<feature type="domain" description="Xylose isomerase-like TIM barrel" evidence="1">
    <location>
        <begin position="19"/>
        <end position="268"/>
    </location>
</feature>
<evidence type="ECO:0000259" key="1">
    <source>
        <dbReference type="Pfam" id="PF01261"/>
    </source>
</evidence>
<sequence>MRIGLSSSLKHDTPSQWAEKMKELGCGAVVFPVDYTAPEELIEAYAEAAKKAGLVIAEVGAWCNPVAPAETERRAAMERCIGQLKLADKIGANCCVNIAGSTGSRWDGAYKENFSEEHWEKTVKSIQEIIDAAAPVNTYYTIEPMPWMVPKDPEEYERLIAAVDRERFAVHMDLANWITSPEKYFNNEDFMEKCFDKLGSHIKSCHIKDVCLQAEFTFQLKETACGEGILNLEKYARLADRVNPQMPMIIEHLHSDDEYLESIAYLKARLEKAGIRMCN</sequence>
<dbReference type="GeneID" id="97986260"/>
<dbReference type="EMBL" id="QVLV01000002">
    <property type="protein sequence ID" value="RGE64413.1"/>
    <property type="molecule type" value="Genomic_DNA"/>
</dbReference>
<keyword evidence="2" id="KW-0413">Isomerase</keyword>
<accession>A0A3E3IBK2</accession>
<name>A0A3E3IBK2_9FIRM</name>
<comment type="caution">
    <text evidence="2">The sequence shown here is derived from an EMBL/GenBank/DDBJ whole genome shotgun (WGS) entry which is preliminary data.</text>
</comment>
<evidence type="ECO:0000313" key="2">
    <source>
        <dbReference type="EMBL" id="RGE64413.1"/>
    </source>
</evidence>
<keyword evidence="3" id="KW-1185">Reference proteome</keyword>
<dbReference type="GO" id="GO:0016853">
    <property type="term" value="F:isomerase activity"/>
    <property type="evidence" value="ECO:0007669"/>
    <property type="project" value="UniProtKB-KW"/>
</dbReference>
<dbReference type="InterPro" id="IPR013022">
    <property type="entry name" value="Xyl_isomerase-like_TIM-brl"/>
</dbReference>
<dbReference type="RefSeq" id="WP_117543988.1">
    <property type="nucleotide sequence ID" value="NZ_QVLV01000002.1"/>
</dbReference>